<dbReference type="Gene3D" id="3.50.50.60">
    <property type="entry name" value="FAD/NAD(P)-binding domain"/>
    <property type="match status" value="1"/>
</dbReference>
<evidence type="ECO:0000313" key="3">
    <source>
        <dbReference type="EMBL" id="UZF89935.1"/>
    </source>
</evidence>
<dbReference type="InterPro" id="IPR036188">
    <property type="entry name" value="FAD/NAD-bd_sf"/>
</dbReference>
<feature type="domain" description="FAD dependent oxidoreductase" evidence="2">
    <location>
        <begin position="16"/>
        <end position="368"/>
    </location>
</feature>
<proteinExistence type="predicted"/>
<reference evidence="3" key="1">
    <citation type="submission" date="2022-08" db="EMBL/GenBank/DDBJ databases">
        <title>Complete Genome Sequences of 2 Bosea sp. soil isolates.</title>
        <authorList>
            <person name="Alvarez Arevalo M."/>
            <person name="Sterndorff E.B."/>
            <person name="Faurdal D."/>
            <person name="Joergensen T.S."/>
            <person name="Weber T."/>
        </authorList>
    </citation>
    <scope>NUCLEOTIDE SEQUENCE</scope>
    <source>
        <strain evidence="3">NBC_00436</strain>
    </source>
</reference>
<dbReference type="AlphaFoldDB" id="A0A9E8CP40"/>
<evidence type="ECO:0000256" key="1">
    <source>
        <dbReference type="ARBA" id="ARBA00023002"/>
    </source>
</evidence>
<dbReference type="PANTHER" id="PTHR13847">
    <property type="entry name" value="SARCOSINE DEHYDROGENASE-RELATED"/>
    <property type="match status" value="1"/>
</dbReference>
<dbReference type="SUPFAM" id="SSF51905">
    <property type="entry name" value="FAD/NAD(P)-binding domain"/>
    <property type="match status" value="1"/>
</dbReference>
<evidence type="ECO:0000259" key="2">
    <source>
        <dbReference type="Pfam" id="PF01266"/>
    </source>
</evidence>
<keyword evidence="1" id="KW-0560">Oxidoreductase</keyword>
<dbReference type="GO" id="GO:0016491">
    <property type="term" value="F:oxidoreductase activity"/>
    <property type="evidence" value="ECO:0007669"/>
    <property type="project" value="UniProtKB-KW"/>
</dbReference>
<dbReference type="GO" id="GO:0005737">
    <property type="term" value="C:cytoplasm"/>
    <property type="evidence" value="ECO:0007669"/>
    <property type="project" value="TreeGrafter"/>
</dbReference>
<dbReference type="Gene3D" id="3.30.9.10">
    <property type="entry name" value="D-Amino Acid Oxidase, subunit A, domain 2"/>
    <property type="match status" value="1"/>
</dbReference>
<protein>
    <submittedName>
        <fullName evidence="3">FAD-binding oxidoreductase</fullName>
    </submittedName>
</protein>
<organism evidence="3">
    <name type="scientific">Bosea sp. NBC_00436</name>
    <dbReference type="NCBI Taxonomy" id="2969620"/>
    <lineage>
        <taxon>Bacteria</taxon>
        <taxon>Pseudomonadati</taxon>
        <taxon>Pseudomonadota</taxon>
        <taxon>Alphaproteobacteria</taxon>
        <taxon>Hyphomicrobiales</taxon>
        <taxon>Boseaceae</taxon>
        <taxon>Bosea</taxon>
    </lineage>
</organism>
<name>A0A9E8CP40_9HYPH</name>
<sequence length="415" mass="45643">MAVAPRTAKSLPTSVDVLIVGAGLTGTSAAHELATAGRSVLVLDAAAAGSGASSRNAGMVGRYLKFSFGELMAARGLDVAKAVFGEMQRVYDECIARIRDEGMACGLRMHGRVVGAVTPAHRERLYREWDLRGRHLGETFRRLDAPRDEIASRYYHGGIHIIDNAALQPALYTDAMRRRAEAAGAEIRGGCAVTGYVREAAGRFRVATECGTVIARELIVATNGLTDGRLPAFADRLAPINALMMATEELPSELIARHWPHQRTYHDNRRNSNYMQVSPDGRRLVFGGRTGLHRRATPQATEALRQEMIALFPALRDVAISHVWTGRCSVSADMFPHYGVRDGVHFALGYCFSGLAMAPYLGRRVARLLLGQDESGSFFRSDELKPMPWLARQEALMPLAMHYYRWRERPAPLAA</sequence>
<gene>
    <name evidence="3" type="ORF">NWE54_26210</name>
</gene>
<dbReference type="InterPro" id="IPR006076">
    <property type="entry name" value="FAD-dep_OxRdtase"/>
</dbReference>
<accession>A0A9E8CP40</accession>
<dbReference type="EMBL" id="CP102774">
    <property type="protein sequence ID" value="UZF89935.1"/>
    <property type="molecule type" value="Genomic_DNA"/>
</dbReference>
<dbReference type="Pfam" id="PF01266">
    <property type="entry name" value="DAO"/>
    <property type="match status" value="1"/>
</dbReference>
<dbReference type="PANTHER" id="PTHR13847:SF281">
    <property type="entry name" value="FAD DEPENDENT OXIDOREDUCTASE DOMAIN-CONTAINING PROTEIN"/>
    <property type="match status" value="1"/>
</dbReference>